<evidence type="ECO:0000313" key="3">
    <source>
        <dbReference type="EMBL" id="RNC95419.1"/>
    </source>
</evidence>
<protein>
    <recommendedName>
        <fullName evidence="2">Biotin transporter</fullName>
    </recommendedName>
</protein>
<comment type="caution">
    <text evidence="3">The sequence shown here is derived from an EMBL/GenBank/DDBJ whole genome shotgun (WGS) entry which is preliminary data.</text>
</comment>
<comment type="subcellular location">
    <subcellularLocation>
        <location evidence="2">Cell membrane</location>
        <topology evidence="2">Multi-pass membrane protein</topology>
    </subcellularLocation>
</comment>
<dbReference type="Gene3D" id="1.10.1760.20">
    <property type="match status" value="1"/>
</dbReference>
<dbReference type="GO" id="GO:0015225">
    <property type="term" value="F:biotin transmembrane transporter activity"/>
    <property type="evidence" value="ECO:0007669"/>
    <property type="project" value="UniProtKB-UniRule"/>
</dbReference>
<sequence length="195" mass="21568">MMTATITRTNNHSRTLRMVQIAMFSVLMMIGANISSFLIIGGVPITLQTFFAIIAGILLGSRTGAVAMLFYLFIGLAGLPVFAKFLGGIDSLVTPTFGFILSYVIVAYIVGAIVRKFPTTKGFVIAALAGTAINYFIGTNWMYVAYKLWFEAPTNFTYQMAWAWMMVPLPKDIILAIFAGIFGYRLKPIVQKYKK</sequence>
<reference evidence="3 4" key="1">
    <citation type="journal article" date="2014" name="Int. J. Syst. Evol. Microbiol.">
        <title>Lysinibacillus halotolerans sp. nov., isolated from saline-alkaline soil.</title>
        <authorList>
            <person name="Kong D."/>
            <person name="Wang Y."/>
            <person name="Zhao B."/>
            <person name="Li Y."/>
            <person name="Song J."/>
            <person name="Zhai Y."/>
            <person name="Zhang C."/>
            <person name="Wang H."/>
            <person name="Chen X."/>
            <person name="Zhao B."/>
            <person name="Ruan Z."/>
        </authorList>
    </citation>
    <scope>NUCLEOTIDE SEQUENCE [LARGE SCALE GENOMIC DNA]</scope>
    <source>
        <strain evidence="3 4">MCCC 1A12703</strain>
    </source>
</reference>
<dbReference type="GO" id="GO:0005886">
    <property type="term" value="C:plasma membrane"/>
    <property type="evidence" value="ECO:0007669"/>
    <property type="project" value="UniProtKB-SubCell"/>
</dbReference>
<keyword evidence="4" id="KW-1185">Reference proteome</keyword>
<proteinExistence type="inferred from homology"/>
<dbReference type="RefSeq" id="WP_122973704.1">
    <property type="nucleotide sequence ID" value="NZ_RHLQ01000085.1"/>
</dbReference>
<dbReference type="Pfam" id="PF02632">
    <property type="entry name" value="BioY"/>
    <property type="match status" value="1"/>
</dbReference>
<evidence type="ECO:0000256" key="1">
    <source>
        <dbReference type="ARBA" id="ARBA00010692"/>
    </source>
</evidence>
<keyword evidence="2" id="KW-0813">Transport</keyword>
<keyword evidence="2" id="KW-0472">Membrane</keyword>
<dbReference type="InterPro" id="IPR003784">
    <property type="entry name" value="BioY"/>
</dbReference>
<dbReference type="OrthoDB" id="9803495at2"/>
<dbReference type="PANTHER" id="PTHR34295:SF1">
    <property type="entry name" value="BIOTIN TRANSPORTER BIOY"/>
    <property type="match status" value="1"/>
</dbReference>
<dbReference type="AlphaFoldDB" id="A0A3M8GZU6"/>
<dbReference type="Proteomes" id="UP000279909">
    <property type="component" value="Unassembled WGS sequence"/>
</dbReference>
<organism evidence="3 4">
    <name type="scientific">Lysinibacillus halotolerans</name>
    <dbReference type="NCBI Taxonomy" id="1368476"/>
    <lineage>
        <taxon>Bacteria</taxon>
        <taxon>Bacillati</taxon>
        <taxon>Bacillota</taxon>
        <taxon>Bacilli</taxon>
        <taxon>Bacillales</taxon>
        <taxon>Bacillaceae</taxon>
        <taxon>Lysinibacillus</taxon>
    </lineage>
</organism>
<dbReference type="EMBL" id="RHLQ01000085">
    <property type="protein sequence ID" value="RNC95419.1"/>
    <property type="molecule type" value="Genomic_DNA"/>
</dbReference>
<keyword evidence="2" id="KW-1003">Cell membrane</keyword>
<evidence type="ECO:0000256" key="2">
    <source>
        <dbReference type="PIRNR" id="PIRNR016661"/>
    </source>
</evidence>
<comment type="similarity">
    <text evidence="1 2">Belongs to the BioY family.</text>
</comment>
<gene>
    <name evidence="3" type="ORF">EC501_17940</name>
</gene>
<dbReference type="PANTHER" id="PTHR34295">
    <property type="entry name" value="BIOTIN TRANSPORTER BIOY"/>
    <property type="match status" value="1"/>
</dbReference>
<name>A0A3M8GZU6_9BACI</name>
<evidence type="ECO:0000313" key="4">
    <source>
        <dbReference type="Proteomes" id="UP000279909"/>
    </source>
</evidence>
<accession>A0A3M8GZU6</accession>
<dbReference type="PIRSF" id="PIRSF016661">
    <property type="entry name" value="BioY"/>
    <property type="match status" value="1"/>
</dbReference>